<dbReference type="Pfam" id="PF07690">
    <property type="entry name" value="MFS_1"/>
    <property type="match status" value="1"/>
</dbReference>
<feature type="transmembrane region" description="Helical" evidence="8">
    <location>
        <begin position="103"/>
        <end position="122"/>
    </location>
</feature>
<dbReference type="Gene3D" id="1.20.1250.20">
    <property type="entry name" value="MFS general substrate transporter like domains"/>
    <property type="match status" value="1"/>
</dbReference>
<dbReference type="GO" id="GO:0005886">
    <property type="term" value="C:plasma membrane"/>
    <property type="evidence" value="ECO:0007669"/>
    <property type="project" value="UniProtKB-SubCell"/>
</dbReference>
<name>A0A439DX12_9MYCO</name>
<feature type="transmembrane region" description="Helical" evidence="8">
    <location>
        <begin position="326"/>
        <end position="347"/>
    </location>
</feature>
<sequence length="513" mass="52983">MTDSAERATAAPLERTPVQPSTMDPSTSLLSRQFVGVVIAIGGVLLMAFMDGPVAVYALPQIQDELGLSNAGRSWVITGYVVAFAGLMLLGGRLGDTFGRKRVFIFGIAMFTLASALCGLAWQGPVLVGARLLHGAAAAIVAPTAMALIVTTFPKGPVRNAAAGVFGAMSGVGAVVGLVVGPALTEVSWRLAFLVNVPIGLLVIYLAVTTLRETQTELMKLDAKGAVLATVASTAAVFAVSIGPEQGWDSAITIGSGVVALISFVAFLWVERTAENPILPFSLFSERNRLAVYAAMFLVGGVSLTLAVLVSLYVQTIMGYSPLRAGIAFIPFAAATTVGVVTSSRLVAWLPPRAVVITGGTLVVSALLYGSTLNGDAPYFPNLLVPIVLGGLGLGMVNVPLTLSLVASVGFDRIGPASAVALMLQTLGGPLVLVVVQAAVTVRTLHLGGTSGPPEFMNDAQLRALDAGLTYGLLWLVGVVVLIGVVAMLIGYTAQDVARVQEARKQATETETV</sequence>
<protein>
    <recommendedName>
        <fullName evidence="9">Major facilitator superfamily (MFS) profile domain-containing protein</fullName>
    </recommendedName>
</protein>
<dbReference type="EMBL" id="ATDN01000008">
    <property type="protein sequence ID" value="RWA21742.1"/>
    <property type="molecule type" value="Genomic_DNA"/>
</dbReference>
<feature type="transmembrane region" description="Helical" evidence="8">
    <location>
        <begin position="473"/>
        <end position="494"/>
    </location>
</feature>
<evidence type="ECO:0000256" key="7">
    <source>
        <dbReference type="SAM" id="MobiDB-lite"/>
    </source>
</evidence>
<keyword evidence="3" id="KW-1003">Cell membrane</keyword>
<dbReference type="GO" id="GO:0022857">
    <property type="term" value="F:transmembrane transporter activity"/>
    <property type="evidence" value="ECO:0007669"/>
    <property type="project" value="InterPro"/>
</dbReference>
<evidence type="ECO:0000313" key="11">
    <source>
        <dbReference type="Proteomes" id="UP000287177"/>
    </source>
</evidence>
<feature type="transmembrane region" description="Helical" evidence="8">
    <location>
        <begin position="162"/>
        <end position="185"/>
    </location>
</feature>
<proteinExistence type="predicted"/>
<dbReference type="PANTHER" id="PTHR42718">
    <property type="entry name" value="MAJOR FACILITATOR SUPERFAMILY MULTIDRUG TRANSPORTER MFSC"/>
    <property type="match status" value="1"/>
</dbReference>
<feature type="transmembrane region" description="Helical" evidence="8">
    <location>
        <begin position="383"/>
        <end position="407"/>
    </location>
</feature>
<feature type="transmembrane region" description="Helical" evidence="8">
    <location>
        <begin position="34"/>
        <end position="59"/>
    </location>
</feature>
<dbReference type="Proteomes" id="UP000287177">
    <property type="component" value="Unassembled WGS sequence"/>
</dbReference>
<dbReference type="PROSITE" id="PS50850">
    <property type="entry name" value="MFS"/>
    <property type="match status" value="1"/>
</dbReference>
<feature type="transmembrane region" description="Helical" evidence="8">
    <location>
        <begin position="128"/>
        <end position="150"/>
    </location>
</feature>
<feature type="transmembrane region" description="Helical" evidence="8">
    <location>
        <begin position="191"/>
        <end position="211"/>
    </location>
</feature>
<evidence type="ECO:0000256" key="1">
    <source>
        <dbReference type="ARBA" id="ARBA00004651"/>
    </source>
</evidence>
<dbReference type="InterPro" id="IPR020846">
    <property type="entry name" value="MFS_dom"/>
</dbReference>
<keyword evidence="5 8" id="KW-1133">Transmembrane helix</keyword>
<dbReference type="SUPFAM" id="SSF103473">
    <property type="entry name" value="MFS general substrate transporter"/>
    <property type="match status" value="1"/>
</dbReference>
<gene>
    <name evidence="10" type="ORF">MELE44368_15340</name>
</gene>
<evidence type="ECO:0000256" key="4">
    <source>
        <dbReference type="ARBA" id="ARBA00022692"/>
    </source>
</evidence>
<feature type="region of interest" description="Disordered" evidence="7">
    <location>
        <begin position="1"/>
        <end position="26"/>
    </location>
</feature>
<keyword evidence="4 8" id="KW-0812">Transmembrane</keyword>
<comment type="subcellular location">
    <subcellularLocation>
        <location evidence="1">Cell membrane</location>
        <topology evidence="1">Multi-pass membrane protein</topology>
    </subcellularLocation>
</comment>
<feature type="transmembrane region" description="Helical" evidence="8">
    <location>
        <begin position="250"/>
        <end position="270"/>
    </location>
</feature>
<evidence type="ECO:0000256" key="8">
    <source>
        <dbReference type="SAM" id="Phobius"/>
    </source>
</evidence>
<feature type="transmembrane region" description="Helical" evidence="8">
    <location>
        <begin position="223"/>
        <end position="244"/>
    </location>
</feature>
<evidence type="ECO:0000313" key="10">
    <source>
        <dbReference type="EMBL" id="RWA21742.1"/>
    </source>
</evidence>
<evidence type="ECO:0000256" key="6">
    <source>
        <dbReference type="ARBA" id="ARBA00023136"/>
    </source>
</evidence>
<keyword evidence="11" id="KW-1185">Reference proteome</keyword>
<feature type="transmembrane region" description="Helical" evidence="8">
    <location>
        <begin position="71"/>
        <end position="91"/>
    </location>
</feature>
<dbReference type="Gene3D" id="1.20.1720.10">
    <property type="entry name" value="Multidrug resistance protein D"/>
    <property type="match status" value="1"/>
</dbReference>
<comment type="caution">
    <text evidence="10">The sequence shown here is derived from an EMBL/GenBank/DDBJ whole genome shotgun (WGS) entry which is preliminary data.</text>
</comment>
<dbReference type="PANTHER" id="PTHR42718:SF46">
    <property type="entry name" value="BLR6921 PROTEIN"/>
    <property type="match status" value="1"/>
</dbReference>
<evidence type="ECO:0000256" key="2">
    <source>
        <dbReference type="ARBA" id="ARBA00022448"/>
    </source>
</evidence>
<dbReference type="AlphaFoldDB" id="A0A439DX12"/>
<keyword evidence="2" id="KW-0813">Transport</keyword>
<keyword evidence="6 8" id="KW-0472">Membrane</keyword>
<accession>A0A439DX12</accession>
<reference evidence="10 11" key="1">
    <citation type="submission" date="2013-06" db="EMBL/GenBank/DDBJ databases">
        <title>The draft sequence of the Mycobacterium elephantis genome.</title>
        <authorList>
            <person name="Pettersson F.B."/>
            <person name="Das S."/>
            <person name="Dasgupta S."/>
            <person name="Bhattacharya A."/>
            <person name="Kirsebom L.A."/>
        </authorList>
    </citation>
    <scope>NUCLEOTIDE SEQUENCE [LARGE SCALE GENOMIC DNA]</scope>
    <source>
        <strain evidence="10 11">DSM 44368</strain>
    </source>
</reference>
<feature type="domain" description="Major facilitator superfamily (MFS) profile" evidence="9">
    <location>
        <begin position="37"/>
        <end position="496"/>
    </location>
</feature>
<dbReference type="InterPro" id="IPR011701">
    <property type="entry name" value="MFS"/>
</dbReference>
<dbReference type="InterPro" id="IPR036259">
    <property type="entry name" value="MFS_trans_sf"/>
</dbReference>
<feature type="transmembrane region" description="Helical" evidence="8">
    <location>
        <begin position="290"/>
        <end position="314"/>
    </location>
</feature>
<dbReference type="CDD" id="cd17321">
    <property type="entry name" value="MFS_MMR_MDR_like"/>
    <property type="match status" value="1"/>
</dbReference>
<organism evidence="10 11">
    <name type="scientific">Mycolicibacterium elephantis DSM 44368</name>
    <dbReference type="NCBI Taxonomy" id="1335622"/>
    <lineage>
        <taxon>Bacteria</taxon>
        <taxon>Bacillati</taxon>
        <taxon>Actinomycetota</taxon>
        <taxon>Actinomycetes</taxon>
        <taxon>Mycobacteriales</taxon>
        <taxon>Mycobacteriaceae</taxon>
        <taxon>Mycolicibacterium</taxon>
    </lineage>
</organism>
<feature type="transmembrane region" description="Helical" evidence="8">
    <location>
        <begin position="419"/>
        <end position="440"/>
    </location>
</feature>
<evidence type="ECO:0000256" key="5">
    <source>
        <dbReference type="ARBA" id="ARBA00022989"/>
    </source>
</evidence>
<feature type="transmembrane region" description="Helical" evidence="8">
    <location>
        <begin position="354"/>
        <end position="371"/>
    </location>
</feature>
<evidence type="ECO:0000259" key="9">
    <source>
        <dbReference type="PROSITE" id="PS50850"/>
    </source>
</evidence>
<evidence type="ECO:0000256" key="3">
    <source>
        <dbReference type="ARBA" id="ARBA00022475"/>
    </source>
</evidence>